<dbReference type="GO" id="GO:0046961">
    <property type="term" value="F:proton-transporting ATPase activity, rotational mechanism"/>
    <property type="evidence" value="ECO:0007669"/>
    <property type="project" value="InterPro"/>
</dbReference>
<dbReference type="InterPro" id="IPR050873">
    <property type="entry name" value="V-ATPase_V0D/AC39_subunit"/>
</dbReference>
<evidence type="ECO:0000313" key="4">
    <source>
        <dbReference type="Proteomes" id="UP000198508"/>
    </source>
</evidence>
<gene>
    <name evidence="3" type="ORF">SAMN05216313_14620</name>
</gene>
<reference evidence="4" key="1">
    <citation type="submission" date="2016-10" db="EMBL/GenBank/DDBJ databases">
        <authorList>
            <person name="Varghese N."/>
            <person name="Submissions S."/>
        </authorList>
    </citation>
    <scope>NUCLEOTIDE SEQUENCE [LARGE SCALE GENOMIC DNA]</scope>
    <source>
        <strain evidence="4">NLAE-zl-G277</strain>
    </source>
</reference>
<accession>A0A1I0K5F7</accession>
<dbReference type="RefSeq" id="WP_092371151.1">
    <property type="nucleotide sequence ID" value="NZ_CABJCG010000035.1"/>
</dbReference>
<evidence type="ECO:0000256" key="2">
    <source>
        <dbReference type="ARBA" id="ARBA00023065"/>
    </source>
</evidence>
<dbReference type="InterPro" id="IPR002843">
    <property type="entry name" value="ATPase_V0-cplx_csu/dsu"/>
</dbReference>
<dbReference type="InterPro" id="IPR044911">
    <property type="entry name" value="V-type_ATPase_csu/dsu_dom_3"/>
</dbReference>
<dbReference type="GeneID" id="93279656"/>
<dbReference type="SUPFAM" id="SSF103486">
    <property type="entry name" value="V-type ATP synthase subunit C"/>
    <property type="match status" value="1"/>
</dbReference>
<organism evidence="3 4">
    <name type="scientific">Enterocloster lavalensis</name>
    <dbReference type="NCBI Taxonomy" id="460384"/>
    <lineage>
        <taxon>Bacteria</taxon>
        <taxon>Bacillati</taxon>
        <taxon>Bacillota</taxon>
        <taxon>Clostridia</taxon>
        <taxon>Lachnospirales</taxon>
        <taxon>Lachnospiraceae</taxon>
        <taxon>Enterocloster</taxon>
    </lineage>
</organism>
<evidence type="ECO:0000313" key="3">
    <source>
        <dbReference type="EMBL" id="SEU18330.1"/>
    </source>
</evidence>
<name>A0A1I0K5F7_9FIRM</name>
<dbReference type="STRING" id="460384.SAMN05216313_14620"/>
<dbReference type="Gene3D" id="1.10.132.50">
    <property type="entry name" value="ATP synthase (C/AC39) subunit, domain 3"/>
    <property type="match status" value="3"/>
</dbReference>
<sequence length="339" mass="39914">MGSLIAYSGITTKVKAMERWRISDSQFEEMGLLESVPEAVDYLRRFPPYGDIFNGLEDGQLHRGNIEQQLNLSQYRDFAKLYKFANLKQRRFLDLYFMHYEIGIIKTCLRNAAGHRDQRQDLSMFREFFDKHSSLDLIQLSESQNMEQFVANLNGSPYYGPLSQLQQKGKLTLPECENTLDMIYFRNIWRIKKKYLTKGEQKIIAQCFGTRMDVLNLQWIYRSKKFYHLAPADIYAILIPINLHLTKAQINRMVEAESADEFLTLLETTWYKRSLPAGLRDEPDLKSVADEINDRIYLLTSRREPYSIAILNSYLYFKEREIERIITTLESIRYGVKIS</sequence>
<dbReference type="InterPro" id="IPR036079">
    <property type="entry name" value="ATPase_csu/dsu_sf"/>
</dbReference>
<dbReference type="PANTHER" id="PTHR38682">
    <property type="entry name" value="V-TYPE ATP SYNTHASE SUBUNIT C"/>
    <property type="match status" value="1"/>
</dbReference>
<keyword evidence="4" id="KW-1185">Reference proteome</keyword>
<dbReference type="PANTHER" id="PTHR38682:SF1">
    <property type="entry name" value="V-TYPE ATP SYNTHASE SUBUNIT C"/>
    <property type="match status" value="1"/>
</dbReference>
<protein>
    <submittedName>
        <fullName evidence="3">V/A-type H+-transporting ATPase subunit C</fullName>
    </submittedName>
</protein>
<proteinExistence type="predicted"/>
<keyword evidence="1" id="KW-0813">Transport</keyword>
<evidence type="ECO:0000256" key="1">
    <source>
        <dbReference type="ARBA" id="ARBA00022448"/>
    </source>
</evidence>
<dbReference type="Pfam" id="PF01992">
    <property type="entry name" value="vATP-synt_AC39"/>
    <property type="match status" value="1"/>
</dbReference>
<dbReference type="Proteomes" id="UP000198508">
    <property type="component" value="Unassembled WGS sequence"/>
</dbReference>
<keyword evidence="2" id="KW-0406">Ion transport</keyword>
<dbReference type="EMBL" id="FOIM01000046">
    <property type="protein sequence ID" value="SEU18330.1"/>
    <property type="molecule type" value="Genomic_DNA"/>
</dbReference>
<dbReference type="AlphaFoldDB" id="A0A1I0K5F7"/>